<dbReference type="Gene3D" id="3.30.450.380">
    <property type="match status" value="1"/>
</dbReference>
<proteinExistence type="inferred from homology"/>
<evidence type="ECO:0000313" key="3">
    <source>
        <dbReference type="EMBL" id="MCC2230326.1"/>
    </source>
</evidence>
<dbReference type="InterPro" id="IPR050921">
    <property type="entry name" value="T4SS_GSP_E_ATPase"/>
</dbReference>
<protein>
    <submittedName>
        <fullName evidence="3">CpaF family protein</fullName>
    </submittedName>
</protein>
<reference evidence="3" key="1">
    <citation type="submission" date="2021-10" db="EMBL/GenBank/DDBJ databases">
        <title>Anaerobic single-cell dispensing facilitates the cultivation of human gut bacteria.</title>
        <authorList>
            <person name="Afrizal A."/>
        </authorList>
    </citation>
    <scope>NUCLEOTIDE SEQUENCE</scope>
    <source>
        <strain evidence="3">CLA-AA-H215</strain>
    </source>
</reference>
<accession>A0AAE3EAC5</accession>
<evidence type="ECO:0000259" key="2">
    <source>
        <dbReference type="SMART" id="SM00382"/>
    </source>
</evidence>
<dbReference type="SUPFAM" id="SSF52540">
    <property type="entry name" value="P-loop containing nucleoside triphosphate hydrolases"/>
    <property type="match status" value="1"/>
</dbReference>
<gene>
    <name evidence="3" type="ORF">LKD81_04835</name>
</gene>
<comment type="caution">
    <text evidence="3">The sequence shown here is derived from an EMBL/GenBank/DDBJ whole genome shotgun (WGS) entry which is preliminary data.</text>
</comment>
<dbReference type="Gene3D" id="3.40.50.300">
    <property type="entry name" value="P-loop containing nucleotide triphosphate hydrolases"/>
    <property type="match status" value="1"/>
</dbReference>
<dbReference type="Proteomes" id="UP001198182">
    <property type="component" value="Unassembled WGS sequence"/>
</dbReference>
<dbReference type="EMBL" id="JAJEQR010000010">
    <property type="protein sequence ID" value="MCC2230326.1"/>
    <property type="molecule type" value="Genomic_DNA"/>
</dbReference>
<feature type="domain" description="AAA+ ATPase" evidence="2">
    <location>
        <begin position="176"/>
        <end position="329"/>
    </location>
</feature>
<dbReference type="SMART" id="SM00382">
    <property type="entry name" value="AAA"/>
    <property type="match status" value="1"/>
</dbReference>
<dbReference type="InterPro" id="IPR001482">
    <property type="entry name" value="T2SS/T4SS_dom"/>
</dbReference>
<dbReference type="PANTHER" id="PTHR30486">
    <property type="entry name" value="TWITCHING MOTILITY PROTEIN PILT"/>
    <property type="match status" value="1"/>
</dbReference>
<keyword evidence="4" id="KW-1185">Reference proteome</keyword>
<dbReference type="CDD" id="cd01130">
    <property type="entry name" value="VirB11-like_ATPase"/>
    <property type="match status" value="1"/>
</dbReference>
<name>A0AAE3EAC5_9FIRM</name>
<evidence type="ECO:0000256" key="1">
    <source>
        <dbReference type="ARBA" id="ARBA00006611"/>
    </source>
</evidence>
<sequence length="413" mass="45982">MEEMDFSSEISDEKLFARIDYALMRESRKRLLSIEERTRLRRRVFDSFRRLDILQELLEDESVTEIMVNGMESIYLERGGRLSRWDRTFDSEEKLMDVVQQMAARVNRVVNTSSPIVDARLSDGSRIHVVLPPAAPDGPILTIRKFPSEPITMEQMIRIGSITREASVFLQRLVLAGYNLFISGGTGSGKTTFLNALSAYIPQDERVITIEDSLELRLSLAHCVRLEARNANLEGEREIRIRDLIRAALRMRPDRLIVGEVRGEEALDMLQAMNTGHDGSLSTGHGNSPKDMLARLETMILTGGELPLPAVRGQMASALDVMVHLVRSRDGHRRVDSIVEVLGYEEGEVQLNSLFESRPGPDKEQVLIAVGTLYQQEKWRNAGLPEIPAVGGGDVSLCGGSGGDLADDGNSVL</sequence>
<dbReference type="Pfam" id="PF00437">
    <property type="entry name" value="T2SSE"/>
    <property type="match status" value="1"/>
</dbReference>
<dbReference type="InterPro" id="IPR027417">
    <property type="entry name" value="P-loop_NTPase"/>
</dbReference>
<dbReference type="GO" id="GO:0016887">
    <property type="term" value="F:ATP hydrolysis activity"/>
    <property type="evidence" value="ECO:0007669"/>
    <property type="project" value="InterPro"/>
</dbReference>
<evidence type="ECO:0000313" key="4">
    <source>
        <dbReference type="Proteomes" id="UP001198182"/>
    </source>
</evidence>
<comment type="similarity">
    <text evidence="1">Belongs to the GSP E family.</text>
</comment>
<organism evidence="3 4">
    <name type="scientific">Hominifimenecus microfluidus</name>
    <dbReference type="NCBI Taxonomy" id="2885348"/>
    <lineage>
        <taxon>Bacteria</taxon>
        <taxon>Bacillati</taxon>
        <taxon>Bacillota</taxon>
        <taxon>Clostridia</taxon>
        <taxon>Lachnospirales</taxon>
        <taxon>Lachnospiraceae</taxon>
        <taxon>Hominifimenecus</taxon>
    </lineage>
</organism>
<dbReference type="AlphaFoldDB" id="A0AAE3EAC5"/>
<dbReference type="InterPro" id="IPR003593">
    <property type="entry name" value="AAA+_ATPase"/>
</dbReference>
<dbReference type="PANTHER" id="PTHR30486:SF6">
    <property type="entry name" value="TYPE IV PILUS RETRACTATION ATPASE PILT"/>
    <property type="match status" value="1"/>
</dbReference>